<feature type="transmembrane region" description="Helical" evidence="1">
    <location>
        <begin position="242"/>
        <end position="260"/>
    </location>
</feature>
<comment type="caution">
    <text evidence="4">The sequence shown here is derived from an EMBL/GenBank/DDBJ whole genome shotgun (WGS) entry which is preliminary data.</text>
</comment>
<feature type="transmembrane region" description="Helical" evidence="1">
    <location>
        <begin position="163"/>
        <end position="181"/>
    </location>
</feature>
<proteinExistence type="predicted"/>
<keyword evidence="1" id="KW-1133">Transmembrane helix</keyword>
<keyword evidence="1" id="KW-0812">Transmembrane</keyword>
<evidence type="ECO:0000259" key="3">
    <source>
        <dbReference type="Pfam" id="PF19040"/>
    </source>
</evidence>
<feature type="transmembrane region" description="Helical" evidence="1">
    <location>
        <begin position="302"/>
        <end position="321"/>
    </location>
</feature>
<dbReference type="PANTHER" id="PTHR23028:SF53">
    <property type="entry name" value="ACYL_TRANSF_3 DOMAIN-CONTAINING PROTEIN"/>
    <property type="match status" value="1"/>
</dbReference>
<feature type="transmembrane region" description="Helical" evidence="1">
    <location>
        <begin position="187"/>
        <end position="207"/>
    </location>
</feature>
<gene>
    <name evidence="4" type="ORF">AC058_12215</name>
</gene>
<feature type="domain" description="SGNH" evidence="3">
    <location>
        <begin position="414"/>
        <end position="627"/>
    </location>
</feature>
<keyword evidence="5" id="KW-1185">Reference proteome</keyword>
<evidence type="ECO:0000313" key="5">
    <source>
        <dbReference type="Proteomes" id="UP000189376"/>
    </source>
</evidence>
<evidence type="ECO:0000259" key="2">
    <source>
        <dbReference type="Pfam" id="PF01757"/>
    </source>
</evidence>
<dbReference type="GO" id="GO:0016020">
    <property type="term" value="C:membrane"/>
    <property type="evidence" value="ECO:0007669"/>
    <property type="project" value="TreeGrafter"/>
</dbReference>
<protein>
    <recommendedName>
        <fullName evidence="6">Acyltransferase</fullName>
    </recommendedName>
</protein>
<evidence type="ECO:0000313" key="4">
    <source>
        <dbReference type="EMBL" id="ONN53653.1"/>
    </source>
</evidence>
<dbReference type="Proteomes" id="UP000189376">
    <property type="component" value="Unassembled WGS sequence"/>
</dbReference>
<name>A0A1V2UUX5_9GAMM</name>
<feature type="domain" description="Acyltransferase 3" evidence="2">
    <location>
        <begin position="6"/>
        <end position="319"/>
    </location>
</feature>
<dbReference type="Pfam" id="PF01757">
    <property type="entry name" value="Acyl_transf_3"/>
    <property type="match status" value="1"/>
</dbReference>
<dbReference type="InterPro" id="IPR043968">
    <property type="entry name" value="SGNH"/>
</dbReference>
<dbReference type="EMBL" id="LFZS01000008">
    <property type="protein sequence ID" value="ONN53653.1"/>
    <property type="molecule type" value="Genomic_DNA"/>
</dbReference>
<dbReference type="RefSeq" id="WP_077169523.1">
    <property type="nucleotide sequence ID" value="NZ_LFZS01000008.1"/>
</dbReference>
<dbReference type="PANTHER" id="PTHR23028">
    <property type="entry name" value="ACETYLTRANSFERASE"/>
    <property type="match status" value="1"/>
</dbReference>
<dbReference type="GO" id="GO:0016747">
    <property type="term" value="F:acyltransferase activity, transferring groups other than amino-acyl groups"/>
    <property type="evidence" value="ECO:0007669"/>
    <property type="project" value="InterPro"/>
</dbReference>
<feature type="transmembrane region" description="Helical" evidence="1">
    <location>
        <begin position="272"/>
        <end position="296"/>
    </location>
</feature>
<dbReference type="InterPro" id="IPR050879">
    <property type="entry name" value="Acyltransferase_3"/>
</dbReference>
<reference evidence="4 5" key="1">
    <citation type="submission" date="2015-07" db="EMBL/GenBank/DDBJ databases">
        <title>Acinetobacter yuneri, a novel member of Acinetobacter calcoaceticus-Acinetobacter baumannii complex isolated from clinical specimen.</title>
        <authorList>
            <person name="Yu Y."/>
        </authorList>
    </citation>
    <scope>NUCLEOTIDE SEQUENCE [LARGE SCALE GENOMIC DNA]</scope>
    <source>
        <strain evidence="4 5">A362</strain>
    </source>
</reference>
<keyword evidence="1" id="KW-0472">Membrane</keyword>
<feature type="transmembrane region" description="Helical" evidence="1">
    <location>
        <begin position="72"/>
        <end position="91"/>
    </location>
</feature>
<feature type="transmembrane region" description="Helical" evidence="1">
    <location>
        <begin position="141"/>
        <end position="158"/>
    </location>
</feature>
<organism evidence="4 5">
    <name type="scientific">Acinetobacter genomosp. 33YU</name>
    <dbReference type="NCBI Taxonomy" id="1675530"/>
    <lineage>
        <taxon>Bacteria</taxon>
        <taxon>Pseudomonadati</taxon>
        <taxon>Pseudomonadota</taxon>
        <taxon>Gammaproteobacteria</taxon>
        <taxon>Moraxellales</taxon>
        <taxon>Moraxellaceae</taxon>
        <taxon>Acinetobacter</taxon>
    </lineage>
</organism>
<evidence type="ECO:0000256" key="1">
    <source>
        <dbReference type="SAM" id="Phobius"/>
    </source>
</evidence>
<dbReference type="GO" id="GO:0009103">
    <property type="term" value="P:lipopolysaccharide biosynthetic process"/>
    <property type="evidence" value="ECO:0007669"/>
    <property type="project" value="TreeGrafter"/>
</dbReference>
<feature type="transmembrane region" description="Helical" evidence="1">
    <location>
        <begin position="12"/>
        <end position="45"/>
    </location>
</feature>
<feature type="transmembrane region" description="Helical" evidence="1">
    <location>
        <begin position="342"/>
        <end position="360"/>
    </location>
</feature>
<feature type="transmembrane region" description="Helical" evidence="1">
    <location>
        <begin position="219"/>
        <end position="236"/>
    </location>
</feature>
<dbReference type="AlphaFoldDB" id="A0A1V2UUX5"/>
<sequence length="632" mass="71665">MNFRFDINGLRAYAVAFVVLFHFGVFGFTAGFIGVDVFFVISGFLMTKIIMDGLKRDNFSILQFYTNRAVRIIPALAVLCGFLLILGWFELIPTDFEALAKHIIASLFFVSNIIYWRESGYFDVDSHEKLLLHTWSLSVEWQFYLLLPIFLIISFKLLKNKTIYSLIGLFLLSLALAYFISGSRPSASFFLLPTRAWEMILGGFLYFTPKPNISKAKKYFLEIIGFILVISSLYLFNSKTPWSSLYTLVPTIGTALILYVQNQESILTNNKLAQFLGTSSYSIYLWHWPIVFWMFHKGQQNNILFITLGILTSVLLGYLSGKYIEKYIGNKLKGKTILKPNLIIISSCASIVAISAVVFLTQGANLNIRYAANTPQALLVEKYLNEHKNIDKAYMLQCDVYSNLINSGKTIIDSSCLSNKDNVKSIFLWGDSHSQALSLGLRTSFPNYSFNQIGSSGCKVSLTQPMDLNGELKQACIQANILALDNIKKLKPNYVIIAQQNDHDKTDWNSIINTLNSYGVEKIIIVGAVPQWHPSLPKVKIKDANFYTQSKINDNGLDLKIIEDDAKAEQFVKKLNTPNVKYISLIKQMCDFNENKYFCETNNGDDLLQLDYGHLSKKGSIYVVDKYIKPFI</sequence>
<evidence type="ECO:0008006" key="6">
    <source>
        <dbReference type="Google" id="ProtNLM"/>
    </source>
</evidence>
<dbReference type="InterPro" id="IPR002656">
    <property type="entry name" value="Acyl_transf_3_dom"/>
</dbReference>
<dbReference type="Pfam" id="PF19040">
    <property type="entry name" value="SGNH"/>
    <property type="match status" value="1"/>
</dbReference>
<feature type="transmembrane region" description="Helical" evidence="1">
    <location>
        <begin position="98"/>
        <end position="116"/>
    </location>
</feature>
<accession>A0A1V2UUX5</accession>